<gene>
    <name evidence="1" type="ORF">NKI27_09920</name>
</gene>
<dbReference type="Pfam" id="PF19456">
    <property type="entry name" value="MobI"/>
    <property type="match status" value="1"/>
</dbReference>
<proteinExistence type="predicted"/>
<protein>
    <submittedName>
        <fullName evidence="1">Uncharacterized protein</fullName>
    </submittedName>
</protein>
<accession>A0ABY6MX86</accession>
<dbReference type="Proteomes" id="UP001163739">
    <property type="component" value="Chromosome"/>
</dbReference>
<keyword evidence="2" id="KW-1185">Reference proteome</keyword>
<dbReference type="EMBL" id="CP100390">
    <property type="protein sequence ID" value="UZE94412.1"/>
    <property type="molecule type" value="Genomic_DNA"/>
</dbReference>
<organism evidence="1 2">
    <name type="scientific">Alkalimarinus alittae</name>
    <dbReference type="NCBI Taxonomy" id="2961619"/>
    <lineage>
        <taxon>Bacteria</taxon>
        <taxon>Pseudomonadati</taxon>
        <taxon>Pseudomonadota</taxon>
        <taxon>Gammaproteobacteria</taxon>
        <taxon>Alteromonadales</taxon>
        <taxon>Alteromonadaceae</taxon>
        <taxon>Alkalimarinus</taxon>
    </lineage>
</organism>
<sequence>MADIIADEFWEKNEAHRNDKHKWEKGTIGVRIRRLNKWLHICWFKNKFYKHKGSQKMQLQDLPRNKNVMRYRPSLLPSPTSWEKQAFIEAEEQFESIRKAQSYLKEIDSIKLKYLKEIKHLTGEREMARCKEAIKKKNEAWSSIEIDSMRNYVDNADDDLIAAKIAAEEGCVA</sequence>
<reference evidence="1" key="1">
    <citation type="submission" date="2022-06" db="EMBL/GenBank/DDBJ databases">
        <title>Alkalimarinus sp. nov., isolated from gut of a Alitta virens.</title>
        <authorList>
            <person name="Yang A.I."/>
            <person name="Shin N.-R."/>
        </authorList>
    </citation>
    <scope>NUCLEOTIDE SEQUENCE</scope>
    <source>
        <strain evidence="1">A2M4</strain>
    </source>
</reference>
<evidence type="ECO:0000313" key="1">
    <source>
        <dbReference type="EMBL" id="UZE94412.1"/>
    </source>
</evidence>
<name>A0ABY6MX86_9ALTE</name>
<dbReference type="InterPro" id="IPR045809">
    <property type="entry name" value="MobI"/>
</dbReference>
<dbReference type="RefSeq" id="WP_320109420.1">
    <property type="nucleotide sequence ID" value="NZ_CP100390.1"/>
</dbReference>
<evidence type="ECO:0000313" key="2">
    <source>
        <dbReference type="Proteomes" id="UP001163739"/>
    </source>
</evidence>